<evidence type="ECO:0000313" key="2">
    <source>
        <dbReference type="Proteomes" id="UP000823896"/>
    </source>
</evidence>
<reference evidence="1" key="1">
    <citation type="journal article" date="2021" name="PeerJ">
        <title>Extensive microbial diversity within the chicken gut microbiome revealed by metagenomics and culture.</title>
        <authorList>
            <person name="Gilroy R."/>
            <person name="Ravi A."/>
            <person name="Getino M."/>
            <person name="Pursley I."/>
            <person name="Horton D.L."/>
            <person name="Alikhan N.F."/>
            <person name="Baker D."/>
            <person name="Gharbi K."/>
            <person name="Hall N."/>
            <person name="Watson M."/>
            <person name="Adriaenssens E.M."/>
            <person name="Foster-Nyarko E."/>
            <person name="Jarju S."/>
            <person name="Secka A."/>
            <person name="Antonio M."/>
            <person name="Oren A."/>
            <person name="Chaudhuri R.R."/>
            <person name="La Ragione R."/>
            <person name="Hildebrand F."/>
            <person name="Pallen M.J."/>
        </authorList>
    </citation>
    <scope>NUCLEOTIDE SEQUENCE</scope>
    <source>
        <strain evidence="1">CHK187-11901</strain>
    </source>
</reference>
<name>A0A9D2SWY8_9FIRM</name>
<protein>
    <submittedName>
        <fullName evidence="1">Uncharacterized protein</fullName>
    </submittedName>
</protein>
<dbReference type="Proteomes" id="UP000823896">
    <property type="component" value="Unassembled WGS sequence"/>
</dbReference>
<accession>A0A9D2SWY8</accession>
<feature type="non-terminal residue" evidence="1">
    <location>
        <position position="1"/>
    </location>
</feature>
<dbReference type="AlphaFoldDB" id="A0A9D2SWY8"/>
<gene>
    <name evidence="1" type="ORF">H9702_07265</name>
</gene>
<proteinExistence type="predicted"/>
<sequence>VSFIPYSSELTFPVQFSKIDRLAASRSALVYITILSFLRQAFFHFFIPKLYIFFSPIILPAKKGGSSPPSAHLISADFFCAA</sequence>
<evidence type="ECO:0000313" key="1">
    <source>
        <dbReference type="EMBL" id="HJC36915.1"/>
    </source>
</evidence>
<dbReference type="EMBL" id="DWWM01000044">
    <property type="protein sequence ID" value="HJC36915.1"/>
    <property type="molecule type" value="Genomic_DNA"/>
</dbReference>
<comment type="caution">
    <text evidence="1">The sequence shown here is derived from an EMBL/GenBank/DDBJ whole genome shotgun (WGS) entry which is preliminary data.</text>
</comment>
<reference evidence="1" key="2">
    <citation type="submission" date="2021-04" db="EMBL/GenBank/DDBJ databases">
        <authorList>
            <person name="Gilroy R."/>
        </authorList>
    </citation>
    <scope>NUCLEOTIDE SEQUENCE</scope>
    <source>
        <strain evidence="1">CHK187-11901</strain>
    </source>
</reference>
<organism evidence="1 2">
    <name type="scientific">Candidatus Merdibacter merdavium</name>
    <dbReference type="NCBI Taxonomy" id="2838692"/>
    <lineage>
        <taxon>Bacteria</taxon>
        <taxon>Bacillati</taxon>
        <taxon>Bacillota</taxon>
        <taxon>Erysipelotrichia</taxon>
        <taxon>Erysipelotrichales</taxon>
        <taxon>Erysipelotrichaceae</taxon>
        <taxon>Merdibacter</taxon>
    </lineage>
</organism>